<name>T0PYK1_SAPDV</name>
<gene>
    <name evidence="2" type="ORF">SDRG_14841</name>
</gene>
<dbReference type="InParanoid" id="T0PYK1"/>
<evidence type="ECO:0000313" key="3">
    <source>
        <dbReference type="Proteomes" id="UP000030762"/>
    </source>
</evidence>
<evidence type="ECO:0000256" key="1">
    <source>
        <dbReference type="SAM" id="Phobius"/>
    </source>
</evidence>
<keyword evidence="1" id="KW-0812">Transmembrane</keyword>
<reference evidence="2 3" key="1">
    <citation type="submission" date="2012-04" db="EMBL/GenBank/DDBJ databases">
        <title>The Genome Sequence of Saprolegnia declina VS20.</title>
        <authorList>
            <consortium name="The Broad Institute Genome Sequencing Platform"/>
            <person name="Russ C."/>
            <person name="Nusbaum C."/>
            <person name="Tyler B."/>
            <person name="van West P."/>
            <person name="Dieguez-Uribeondo J."/>
            <person name="de Bruijn I."/>
            <person name="Tripathy S."/>
            <person name="Jiang R."/>
            <person name="Young S.K."/>
            <person name="Zeng Q."/>
            <person name="Gargeya S."/>
            <person name="Fitzgerald M."/>
            <person name="Haas B."/>
            <person name="Abouelleil A."/>
            <person name="Alvarado L."/>
            <person name="Arachchi H.M."/>
            <person name="Berlin A."/>
            <person name="Chapman S.B."/>
            <person name="Goldberg J."/>
            <person name="Griggs A."/>
            <person name="Gujja S."/>
            <person name="Hansen M."/>
            <person name="Howarth C."/>
            <person name="Imamovic A."/>
            <person name="Larimer J."/>
            <person name="McCowen C."/>
            <person name="Montmayeur A."/>
            <person name="Murphy C."/>
            <person name="Neiman D."/>
            <person name="Pearson M."/>
            <person name="Priest M."/>
            <person name="Roberts A."/>
            <person name="Saif S."/>
            <person name="Shea T."/>
            <person name="Sisk P."/>
            <person name="Sykes S."/>
            <person name="Wortman J."/>
            <person name="Nusbaum C."/>
            <person name="Birren B."/>
        </authorList>
    </citation>
    <scope>NUCLEOTIDE SEQUENCE [LARGE SCALE GENOMIC DNA]</scope>
    <source>
        <strain evidence="2 3">VS20</strain>
    </source>
</reference>
<proteinExistence type="predicted"/>
<protein>
    <recommendedName>
        <fullName evidence="4">Glycosyl transferase family 1 domain-containing protein</fullName>
    </recommendedName>
</protein>
<dbReference type="Proteomes" id="UP000030762">
    <property type="component" value="Unassembled WGS sequence"/>
</dbReference>
<dbReference type="GeneID" id="19955568"/>
<dbReference type="VEuPathDB" id="FungiDB:SDRG_14841"/>
<evidence type="ECO:0000313" key="2">
    <source>
        <dbReference type="EMBL" id="EQC27316.1"/>
    </source>
</evidence>
<dbReference type="OrthoDB" id="2100592at2759"/>
<dbReference type="OMA" id="DIITWHY"/>
<keyword evidence="1" id="KW-0472">Membrane</keyword>
<evidence type="ECO:0008006" key="4">
    <source>
        <dbReference type="Google" id="ProtNLM"/>
    </source>
</evidence>
<dbReference type="AlphaFoldDB" id="T0PYK1"/>
<dbReference type="RefSeq" id="XP_008619220.1">
    <property type="nucleotide sequence ID" value="XM_008620998.1"/>
</dbReference>
<accession>T0PYK1</accession>
<dbReference type="Gene3D" id="3.40.50.2000">
    <property type="entry name" value="Glycogen Phosphorylase B"/>
    <property type="match status" value="1"/>
</dbReference>
<feature type="transmembrane region" description="Helical" evidence="1">
    <location>
        <begin position="16"/>
        <end position="34"/>
    </location>
</feature>
<dbReference type="SUPFAM" id="SSF53756">
    <property type="entry name" value="UDP-Glycosyltransferase/glycogen phosphorylase"/>
    <property type="match status" value="1"/>
</dbReference>
<keyword evidence="3" id="KW-1185">Reference proteome</keyword>
<dbReference type="EMBL" id="JH767210">
    <property type="protein sequence ID" value="EQC27316.1"/>
    <property type="molecule type" value="Genomic_DNA"/>
</dbReference>
<keyword evidence="1" id="KW-1133">Transmembrane helix</keyword>
<dbReference type="eggNOG" id="ENOG502QQNI">
    <property type="taxonomic scope" value="Eukaryota"/>
</dbReference>
<organism evidence="2 3">
    <name type="scientific">Saprolegnia diclina (strain VS20)</name>
    <dbReference type="NCBI Taxonomy" id="1156394"/>
    <lineage>
        <taxon>Eukaryota</taxon>
        <taxon>Sar</taxon>
        <taxon>Stramenopiles</taxon>
        <taxon>Oomycota</taxon>
        <taxon>Saprolegniomycetes</taxon>
        <taxon>Saprolegniales</taxon>
        <taxon>Saprolegniaceae</taxon>
        <taxon>Saprolegnia</taxon>
    </lineage>
</organism>
<sequence>MRDHPKRSQQQRLRGLYPVGILAIFFVNVYYFGFGSSDKARFKHLQIDDGGPFLPPVNEPSTCWFDDAHTKRVPTNDLEHLSLLHAACTSGTDDIITWHYGTNATKATYPTRLNRDDPRVLDELRRCPDFDIYLPPGLRGSGYCEDGCAYTKYGRSRLLPQWALEDEYFDPQRNRKATYHDLCPRTPIIFFNHYWTPFPWPKHKPIYLMPNIEMGQLKAPEYWSVDVVICKTRDCYRRVTTWYKQEGNPRGAAVFYTRHTTADIAGHIARKLGPGGVKPKDYRNKVRFTHTAGGSVSKGTGQVIECWLSRPDLPPLDLSMSPGLYDLGYGDKYADKIALAKNINFKHNAIDEVSFGKLLAETSFFLCASTWEGYGHYINQARAAGGVIITTNGPPMNELIVAPESGVYVDTVVHHHPHQIMGGGFEGEHGLKGGFGGLQADYTTEDLCNAVDHVLSLTGGERERMAKAAQQQFHDDTKFFAASMRNLQAFARAHLHSNMTAAEVAGTNWHATAVRDYPCY</sequence>